<organism evidence="2 3">
    <name type="scientific">Pontivivens insulae</name>
    <dbReference type="NCBI Taxonomy" id="1639689"/>
    <lineage>
        <taxon>Bacteria</taxon>
        <taxon>Pseudomonadati</taxon>
        <taxon>Pseudomonadota</taxon>
        <taxon>Alphaproteobacteria</taxon>
        <taxon>Rhodobacterales</taxon>
        <taxon>Paracoccaceae</taxon>
        <taxon>Pontivivens</taxon>
    </lineage>
</organism>
<keyword evidence="1" id="KW-0732">Signal</keyword>
<dbReference type="AlphaFoldDB" id="A0A2R8AB01"/>
<feature type="chain" id="PRO_5015317019" evidence="1">
    <location>
        <begin position="23"/>
        <end position="228"/>
    </location>
</feature>
<dbReference type="EMBL" id="OMKW01000002">
    <property type="protein sequence ID" value="SPF29220.1"/>
    <property type="molecule type" value="Genomic_DNA"/>
</dbReference>
<reference evidence="2 3" key="1">
    <citation type="submission" date="2018-03" db="EMBL/GenBank/DDBJ databases">
        <authorList>
            <person name="Keele B.F."/>
        </authorList>
    </citation>
    <scope>NUCLEOTIDE SEQUENCE [LARGE SCALE GENOMIC DNA]</scope>
    <source>
        <strain evidence="2 3">CeCT 8812</strain>
    </source>
</reference>
<proteinExistence type="predicted"/>
<name>A0A2R8AB01_9RHOB</name>
<dbReference type="Proteomes" id="UP000244932">
    <property type="component" value="Unassembled WGS sequence"/>
</dbReference>
<protein>
    <submittedName>
        <fullName evidence="2">Uncharacterized protein</fullName>
    </submittedName>
</protein>
<evidence type="ECO:0000313" key="3">
    <source>
        <dbReference type="Proteomes" id="UP000244932"/>
    </source>
</evidence>
<gene>
    <name evidence="2" type="ORF">POI8812_01527</name>
</gene>
<keyword evidence="3" id="KW-1185">Reference proteome</keyword>
<evidence type="ECO:0000256" key="1">
    <source>
        <dbReference type="SAM" id="SignalP"/>
    </source>
</evidence>
<evidence type="ECO:0000313" key="2">
    <source>
        <dbReference type="EMBL" id="SPF29220.1"/>
    </source>
</evidence>
<accession>A0A2R8AB01</accession>
<feature type="signal peptide" evidence="1">
    <location>
        <begin position="1"/>
        <end position="22"/>
    </location>
</feature>
<dbReference type="RefSeq" id="WP_108781937.1">
    <property type="nucleotide sequence ID" value="NZ_OMKW01000002.1"/>
</dbReference>
<sequence length="228" mass="23741">MKKVSFVTAAALATAMATSAAADITPKTGMISLPAEAPAVQTGDILMIELNGSMYRLAGLEEAGLSGDDLNDAVIDLEAFYAQGTASCMEIADGVANCTIGDTNVSEYIASRDYALLTEQVSDFGRDPIIVTTTEPLEGQLSLPKEAPIAFSDELLRVELNGIVYDLAGLEDSGLTGNDLDDAARDLEAFYAQGEGSCDLVADGTVTCTVEGVDVADYIVSRTFATAS</sequence>